<organism evidence="12 13">
    <name type="scientific">Candidatus Riesia pediculischaeffi PTSU</name>
    <dbReference type="NCBI Taxonomy" id="1401651"/>
    <lineage>
        <taxon>Bacteria</taxon>
        <taxon>Pseudomonadati</taxon>
        <taxon>Pseudomonadota</taxon>
        <taxon>Gammaproteobacteria</taxon>
        <taxon>Enterobacterales</taxon>
        <taxon>Enterobacteriaceae</taxon>
        <taxon>Candidatus Riesia</taxon>
    </lineage>
</organism>
<name>A0A0C1V5S3_9ENTR</name>
<evidence type="ECO:0000256" key="3">
    <source>
        <dbReference type="ARBA" id="ARBA00022448"/>
    </source>
</evidence>
<evidence type="ECO:0000313" key="13">
    <source>
        <dbReference type="Proteomes" id="UP000054529"/>
    </source>
</evidence>
<dbReference type="InterPro" id="IPR006153">
    <property type="entry name" value="Cation/H_exchanger_TM"/>
</dbReference>
<keyword evidence="5" id="KW-0997">Cell inner membrane</keyword>
<feature type="transmembrane region" description="Helical" evidence="10">
    <location>
        <begin position="324"/>
        <end position="343"/>
    </location>
</feature>
<dbReference type="GO" id="GO:1902600">
    <property type="term" value="P:proton transmembrane transport"/>
    <property type="evidence" value="ECO:0007669"/>
    <property type="project" value="InterPro"/>
</dbReference>
<keyword evidence="9 10" id="KW-0472">Membrane</keyword>
<reference evidence="12 13" key="1">
    <citation type="journal article" date="2014" name="G3 (Bethesda)">
        <title>Genome sequence of Candidatus Riesia pediculischaeffi, endosymbiont of chimpanzee lice, and genomic comparison of recently acquired endosymbionts from human and chimpanzee lice.</title>
        <authorList>
            <person name="Boyd B.M."/>
            <person name="Allen J.M."/>
            <person name="de Crecy-Lagard V."/>
            <person name="Reed D.L."/>
        </authorList>
    </citation>
    <scope>NUCLEOTIDE SEQUENCE [LARGE SCALE GENOMIC DNA]</scope>
    <source>
        <strain evidence="12 13">PTSU</strain>
    </source>
</reference>
<evidence type="ECO:0000256" key="8">
    <source>
        <dbReference type="ARBA" id="ARBA00023065"/>
    </source>
</evidence>
<feature type="transmembrane region" description="Helical" evidence="10">
    <location>
        <begin position="105"/>
        <end position="124"/>
    </location>
</feature>
<evidence type="ECO:0000256" key="10">
    <source>
        <dbReference type="SAM" id="Phobius"/>
    </source>
</evidence>
<evidence type="ECO:0000256" key="4">
    <source>
        <dbReference type="ARBA" id="ARBA00022449"/>
    </source>
</evidence>
<feature type="transmembrane region" description="Helical" evidence="10">
    <location>
        <begin position="156"/>
        <end position="175"/>
    </location>
</feature>
<feature type="transmembrane region" description="Helical" evidence="10">
    <location>
        <begin position="271"/>
        <end position="304"/>
    </location>
</feature>
<dbReference type="AlphaFoldDB" id="A0A0C1V5S3"/>
<dbReference type="Gene3D" id="1.20.1530.20">
    <property type="match status" value="1"/>
</dbReference>
<comment type="subcellular location">
    <subcellularLocation>
        <location evidence="1">Membrane</location>
        <topology evidence="1">Multi-pass membrane protein</topology>
    </subcellularLocation>
</comment>
<feature type="transmembrane region" description="Helical" evidence="10">
    <location>
        <begin position="412"/>
        <end position="430"/>
    </location>
</feature>
<keyword evidence="4" id="KW-0050">Antiport</keyword>
<evidence type="ECO:0000256" key="6">
    <source>
        <dbReference type="ARBA" id="ARBA00022692"/>
    </source>
</evidence>
<proteinExistence type="inferred from homology"/>
<keyword evidence="3" id="KW-0813">Transport</keyword>
<gene>
    <name evidence="12" type="ORF">P689_122251</name>
</gene>
<feature type="transmembrane region" description="Helical" evidence="10">
    <location>
        <begin position="75"/>
        <end position="93"/>
    </location>
</feature>
<comment type="similarity">
    <text evidence="2">Belongs to the monovalent cation:proton antiporter 2 (CPA2) transporter (TC 2.A.37) family.</text>
</comment>
<feature type="transmembrane region" description="Helical" evidence="10">
    <location>
        <begin position="350"/>
        <end position="371"/>
    </location>
</feature>
<feature type="transmembrane region" description="Helical" evidence="10">
    <location>
        <begin position="196"/>
        <end position="217"/>
    </location>
</feature>
<evidence type="ECO:0000259" key="11">
    <source>
        <dbReference type="Pfam" id="PF00999"/>
    </source>
</evidence>
<keyword evidence="5" id="KW-1003">Cell membrane</keyword>
<dbReference type="InterPro" id="IPR038770">
    <property type="entry name" value="Na+/solute_symporter_sf"/>
</dbReference>
<dbReference type="Pfam" id="PF00999">
    <property type="entry name" value="Na_H_Exchanger"/>
    <property type="match status" value="1"/>
</dbReference>
<feature type="transmembrane region" description="Helical" evidence="10">
    <location>
        <begin position="131"/>
        <end position="150"/>
    </location>
</feature>
<feature type="domain" description="Cation/H+ exchanger transmembrane" evidence="11">
    <location>
        <begin position="60"/>
        <end position="429"/>
    </location>
</feature>
<evidence type="ECO:0000256" key="9">
    <source>
        <dbReference type="ARBA" id="ARBA00023136"/>
    </source>
</evidence>
<dbReference type="GO" id="GO:0016020">
    <property type="term" value="C:membrane"/>
    <property type="evidence" value="ECO:0007669"/>
    <property type="project" value="UniProtKB-SubCell"/>
</dbReference>
<dbReference type="HOGENOM" id="CLU_005126_1_1_6"/>
<feature type="transmembrane region" description="Helical" evidence="10">
    <location>
        <begin position="229"/>
        <end position="250"/>
    </location>
</feature>
<keyword evidence="7 10" id="KW-1133">Transmembrane helix</keyword>
<keyword evidence="6 10" id="KW-0812">Transmembrane</keyword>
<feature type="transmembrane region" description="Helical" evidence="10">
    <location>
        <begin position="46"/>
        <end position="63"/>
    </location>
</feature>
<dbReference type="GO" id="GO:0015297">
    <property type="term" value="F:antiporter activity"/>
    <property type="evidence" value="ECO:0007669"/>
    <property type="project" value="UniProtKB-KW"/>
</dbReference>
<evidence type="ECO:0000313" key="12">
    <source>
        <dbReference type="EMBL" id="KIE63769.1"/>
    </source>
</evidence>
<accession>A0A0C1V5S3</accession>
<evidence type="ECO:0000256" key="7">
    <source>
        <dbReference type="ARBA" id="ARBA00022989"/>
    </source>
</evidence>
<dbReference type="Proteomes" id="UP000054529">
    <property type="component" value="Unassembled WGS sequence"/>
</dbReference>
<sequence>MHILIDNFLKIYFSSDFSRRVSRFLKYNETIEYEIKRYHNIMDHSSQSLMATITGGLCLAYLFGMISQKIKISPLVGYLTAGFIIGPFTPGFVVNTVLASELAEIGIILLMFGVGLHFSLNDLLSVKSIAVPGAIIQVLITTLLGFILSRCIGCEIFSGVLFGLCFSTSSTLVLLRTLEEKKIVCSKIGKISIGWLIVEDLIMLLILLILPVLYNLVNDVVQENHLFSLFIRTLLTMVKVSCFIVLTLMFGKRLIPYLLSKTEETDSRELFTLAILVFAIGIAYASVTLFNVSFAIGAFFAGITLNKSKLSKKAAKDILPLKDAFAVLFFVSVGMLLDPTVLLTYPIQILIILTIIVFGKLFFISFLIKLFGYSYKDSFGVAVNLTQIGEFSFILSKIGTNLHLFSHEVQNLILSGAVISIIVNSFLVKINNVTGFFRK</sequence>
<dbReference type="PANTHER" id="PTHR42751">
    <property type="entry name" value="SODIUM/HYDROGEN EXCHANGER FAMILY/TRKA DOMAIN PROTEIN"/>
    <property type="match status" value="1"/>
</dbReference>
<comment type="caution">
    <text evidence="12">The sequence shown here is derived from an EMBL/GenBank/DDBJ whole genome shotgun (WGS) entry which is preliminary data.</text>
</comment>
<evidence type="ECO:0000256" key="2">
    <source>
        <dbReference type="ARBA" id="ARBA00005551"/>
    </source>
</evidence>
<protein>
    <recommendedName>
        <fullName evidence="11">Cation/H+ exchanger transmembrane domain-containing protein</fullName>
    </recommendedName>
</protein>
<dbReference type="PANTHER" id="PTHR42751:SF1">
    <property type="entry name" value="CATION_PROTON ANTIPORTER YBAL-RELATED"/>
    <property type="match status" value="1"/>
</dbReference>
<keyword evidence="8" id="KW-0406">Ion transport</keyword>
<dbReference type="EMBL" id="AWXV01000004">
    <property type="protein sequence ID" value="KIE63769.1"/>
    <property type="molecule type" value="Genomic_DNA"/>
</dbReference>
<evidence type="ECO:0000256" key="5">
    <source>
        <dbReference type="ARBA" id="ARBA00022519"/>
    </source>
</evidence>
<evidence type="ECO:0000256" key="1">
    <source>
        <dbReference type="ARBA" id="ARBA00004141"/>
    </source>
</evidence>